<dbReference type="RefSeq" id="WP_072935105.1">
    <property type="nucleotide sequence ID" value="NZ_FQUG01000004.1"/>
</dbReference>
<dbReference type="STRING" id="1123243.SAMN02745190_00999"/>
<evidence type="ECO:0000313" key="1">
    <source>
        <dbReference type="EMBL" id="SHE72902.1"/>
    </source>
</evidence>
<evidence type="ECO:0000313" key="2">
    <source>
        <dbReference type="Proteomes" id="UP000184404"/>
    </source>
</evidence>
<accession>A0A1M4VVZ3</accession>
<reference evidence="1 2" key="1">
    <citation type="submission" date="2016-11" db="EMBL/GenBank/DDBJ databases">
        <authorList>
            <person name="Jaros S."/>
            <person name="Januszkiewicz K."/>
            <person name="Wedrychowicz H."/>
        </authorList>
    </citation>
    <scope>NUCLEOTIDE SEQUENCE [LARGE SCALE GENOMIC DNA]</scope>
    <source>
        <strain evidence="1 2">DSM 10502</strain>
    </source>
</reference>
<name>A0A1M4VVZ3_9FIRM</name>
<keyword evidence="2" id="KW-1185">Reference proteome</keyword>
<dbReference type="EMBL" id="FQUG01000004">
    <property type="protein sequence ID" value="SHE72902.1"/>
    <property type="molecule type" value="Genomic_DNA"/>
</dbReference>
<protein>
    <submittedName>
        <fullName evidence="1">Uncharacterized protein</fullName>
    </submittedName>
</protein>
<dbReference type="AlphaFoldDB" id="A0A1M4VVZ3"/>
<sequence length="78" mass="9541">MTNKDNRSKRLLMRIRAFNFGGRILHLIAKDKWTFPYIIKKMRTKVVPTFYVEFDESDWKHFYDKFVESPKRRDIKAA</sequence>
<proteinExistence type="predicted"/>
<gene>
    <name evidence="1" type="ORF">SAMN02745190_00999</name>
</gene>
<dbReference type="Proteomes" id="UP000184404">
    <property type="component" value="Unassembled WGS sequence"/>
</dbReference>
<organism evidence="1 2">
    <name type="scientific">Schwartzia succinivorans DSM 10502</name>
    <dbReference type="NCBI Taxonomy" id="1123243"/>
    <lineage>
        <taxon>Bacteria</taxon>
        <taxon>Bacillati</taxon>
        <taxon>Bacillota</taxon>
        <taxon>Negativicutes</taxon>
        <taxon>Selenomonadales</taxon>
        <taxon>Selenomonadaceae</taxon>
        <taxon>Schwartzia</taxon>
    </lineage>
</organism>